<keyword evidence="7" id="KW-0175">Coiled coil</keyword>
<dbReference type="EMBL" id="CAUYUE010000012">
    <property type="protein sequence ID" value="CAK0785493.1"/>
    <property type="molecule type" value="Genomic_DNA"/>
</dbReference>
<evidence type="ECO:0000256" key="4">
    <source>
        <dbReference type="ARBA" id="ARBA00022777"/>
    </source>
</evidence>
<dbReference type="SMART" id="SM00220">
    <property type="entry name" value="S_TKc"/>
    <property type="match status" value="1"/>
</dbReference>
<feature type="binding site" evidence="6">
    <location>
        <position position="479"/>
    </location>
    <ligand>
        <name>ATP</name>
        <dbReference type="ChEBI" id="CHEBI:30616"/>
    </ligand>
</feature>
<proteinExistence type="predicted"/>
<keyword evidence="4" id="KW-0418">Kinase</keyword>
<evidence type="ECO:0000256" key="7">
    <source>
        <dbReference type="SAM" id="Coils"/>
    </source>
</evidence>
<dbReference type="GO" id="GO:0005634">
    <property type="term" value="C:nucleus"/>
    <property type="evidence" value="ECO:0007669"/>
    <property type="project" value="TreeGrafter"/>
</dbReference>
<evidence type="ECO:0000256" key="8">
    <source>
        <dbReference type="SAM" id="MobiDB-lite"/>
    </source>
</evidence>
<name>A0AAV1IDV6_9CHLO</name>
<dbReference type="FunFam" id="1.10.510.10:FF:000698">
    <property type="entry name" value="Serine/threonine-protein kinase tousled-like 1"/>
    <property type="match status" value="1"/>
</dbReference>
<dbReference type="PANTHER" id="PTHR22974:SF23">
    <property type="entry name" value="TOUSLED-LIKE KINASE, ISOFORM G"/>
    <property type="match status" value="1"/>
</dbReference>
<dbReference type="InterPro" id="IPR011009">
    <property type="entry name" value="Kinase-like_dom_sf"/>
</dbReference>
<evidence type="ECO:0000256" key="1">
    <source>
        <dbReference type="ARBA" id="ARBA00022527"/>
    </source>
</evidence>
<feature type="region of interest" description="Disordered" evidence="8">
    <location>
        <begin position="16"/>
        <end position="38"/>
    </location>
</feature>
<keyword evidence="11" id="KW-1185">Reference proteome</keyword>
<dbReference type="Pfam" id="PF00069">
    <property type="entry name" value="Pkinase"/>
    <property type="match status" value="1"/>
</dbReference>
<evidence type="ECO:0000256" key="2">
    <source>
        <dbReference type="ARBA" id="ARBA00022679"/>
    </source>
</evidence>
<evidence type="ECO:0000313" key="11">
    <source>
        <dbReference type="Proteomes" id="UP001314263"/>
    </source>
</evidence>
<dbReference type="InterPro" id="IPR000719">
    <property type="entry name" value="Prot_kinase_dom"/>
</dbReference>
<dbReference type="PROSITE" id="PS00107">
    <property type="entry name" value="PROTEIN_KINASE_ATP"/>
    <property type="match status" value="1"/>
</dbReference>
<protein>
    <recommendedName>
        <fullName evidence="9">Protein kinase domain-containing protein</fullName>
    </recommendedName>
</protein>
<gene>
    <name evidence="10" type="ORF">CVIRNUC_008702</name>
</gene>
<keyword evidence="1" id="KW-0723">Serine/threonine-protein kinase</keyword>
<feature type="compositionally biased region" description="Low complexity" evidence="8">
    <location>
        <begin position="370"/>
        <end position="382"/>
    </location>
</feature>
<keyword evidence="2" id="KW-0808">Transferase</keyword>
<reference evidence="10 11" key="1">
    <citation type="submission" date="2023-10" db="EMBL/GenBank/DDBJ databases">
        <authorList>
            <person name="Maclean D."/>
            <person name="Macfadyen A."/>
        </authorList>
    </citation>
    <scope>NUCLEOTIDE SEQUENCE [LARGE SCALE GENOMIC DNA]</scope>
</reference>
<keyword evidence="5 6" id="KW-0067">ATP-binding</keyword>
<feature type="compositionally biased region" description="Polar residues" evidence="8">
    <location>
        <begin position="144"/>
        <end position="156"/>
    </location>
</feature>
<dbReference type="PROSITE" id="PS50011">
    <property type="entry name" value="PROTEIN_KINASE_DOM"/>
    <property type="match status" value="1"/>
</dbReference>
<dbReference type="SUPFAM" id="SSF56112">
    <property type="entry name" value="Protein kinase-like (PK-like)"/>
    <property type="match status" value="1"/>
</dbReference>
<dbReference type="Gene3D" id="1.10.510.10">
    <property type="entry name" value="Transferase(Phosphotransferase) domain 1"/>
    <property type="match status" value="1"/>
</dbReference>
<dbReference type="GO" id="GO:0035556">
    <property type="term" value="P:intracellular signal transduction"/>
    <property type="evidence" value="ECO:0007669"/>
    <property type="project" value="TreeGrafter"/>
</dbReference>
<dbReference type="AlphaFoldDB" id="A0AAV1IDV6"/>
<feature type="region of interest" description="Disordered" evidence="8">
    <location>
        <begin position="361"/>
        <end position="384"/>
    </location>
</feature>
<feature type="compositionally biased region" description="Low complexity" evidence="8">
    <location>
        <begin position="57"/>
        <end position="76"/>
    </location>
</feature>
<keyword evidence="3 6" id="KW-0547">Nucleotide-binding</keyword>
<sequence>MFGTGNSNDAKIRLLERRLRGDTPSPRHINRAQSMGEDVSGDGFPVACLPFGISPTGPSAAAGSEESEAAETSRGGFSIRSRQLEPDTLKRKLSASGSMQPPAEPARKQQRSVSPAPPLAKGRMGKPPLHETATEISPAPGKGQQKTPTGSRTQQAAHRRNTMTKYFPVLHDPGHSNESFPCRERLVPMQPLRMQGLVSKVDAGCQTEGSWTAMAEQLQEAKAEGSALQKEVSSLRWDMDDLKGRLTCAQSDAESSRSRSEHLQQQLDKASSAAAAAEARARAQLQRLALAAARREREAADLRLQDDARRLGCLTVARAGPIGLRETWEDGRAFKELAQRRAAVADAKEGIETARKAMRKKLPPPENTLSQPSQQSQQQQQQDYLAPEDYVVQDEIFKVRLAALKREEDALQREKERLEAEKERHFRELKRLKDEEGSRFKDNPVLAERYLLLRLLGKGGFSEVFQAYDLEGMREVAVKIHQLNSAWHESKKASYVRHAVREYNIHKSLRHARVVGLLDIFEIDVNTFATVLELCRGRDLDAHLKDHQALPEKEAKAITLQIVQGLAYLNEAPRHIIHYDLKPANILFDSFGQAKITDFGLSKIVEEGHSRGLELTSQGAGTYWYLPPECFEVDVWAVGVMLYQMLFGRRPFGEGCSQEEILRNEVMLKAHSVAFPAKPAISAECKDFITRCLAYRQADRLDVAAAAAQPFLAMKRTGARQSGAAAASPATGQKS</sequence>
<dbReference type="GO" id="GO:0004674">
    <property type="term" value="F:protein serine/threonine kinase activity"/>
    <property type="evidence" value="ECO:0007669"/>
    <property type="project" value="UniProtKB-KW"/>
</dbReference>
<feature type="domain" description="Protein kinase" evidence="9">
    <location>
        <begin position="450"/>
        <end position="712"/>
    </location>
</feature>
<dbReference type="InterPro" id="IPR008271">
    <property type="entry name" value="Ser/Thr_kinase_AS"/>
</dbReference>
<feature type="region of interest" description="Disordered" evidence="8">
    <location>
        <begin position="57"/>
        <end position="158"/>
    </location>
</feature>
<dbReference type="Proteomes" id="UP001314263">
    <property type="component" value="Unassembled WGS sequence"/>
</dbReference>
<dbReference type="PROSITE" id="PS00108">
    <property type="entry name" value="PROTEIN_KINASE_ST"/>
    <property type="match status" value="1"/>
</dbReference>
<organism evidence="10 11">
    <name type="scientific">Coccomyxa viridis</name>
    <dbReference type="NCBI Taxonomy" id="1274662"/>
    <lineage>
        <taxon>Eukaryota</taxon>
        <taxon>Viridiplantae</taxon>
        <taxon>Chlorophyta</taxon>
        <taxon>core chlorophytes</taxon>
        <taxon>Trebouxiophyceae</taxon>
        <taxon>Trebouxiophyceae incertae sedis</taxon>
        <taxon>Coccomyxaceae</taxon>
        <taxon>Coccomyxa</taxon>
    </lineage>
</organism>
<feature type="coiled-coil region" evidence="7">
    <location>
        <begin position="401"/>
        <end position="435"/>
    </location>
</feature>
<evidence type="ECO:0000256" key="6">
    <source>
        <dbReference type="PROSITE-ProRule" id="PRU10141"/>
    </source>
</evidence>
<accession>A0AAV1IDV6</accession>
<dbReference type="GO" id="GO:0005524">
    <property type="term" value="F:ATP binding"/>
    <property type="evidence" value="ECO:0007669"/>
    <property type="project" value="UniProtKB-UniRule"/>
</dbReference>
<feature type="compositionally biased region" description="Low complexity" evidence="8">
    <location>
        <begin position="263"/>
        <end position="275"/>
    </location>
</feature>
<evidence type="ECO:0000313" key="10">
    <source>
        <dbReference type="EMBL" id="CAK0785493.1"/>
    </source>
</evidence>
<feature type="region of interest" description="Disordered" evidence="8">
    <location>
        <begin position="251"/>
        <end position="275"/>
    </location>
</feature>
<dbReference type="InterPro" id="IPR017441">
    <property type="entry name" value="Protein_kinase_ATP_BS"/>
</dbReference>
<evidence type="ECO:0000259" key="9">
    <source>
        <dbReference type="PROSITE" id="PS50011"/>
    </source>
</evidence>
<evidence type="ECO:0000256" key="3">
    <source>
        <dbReference type="ARBA" id="ARBA00022741"/>
    </source>
</evidence>
<dbReference type="GO" id="GO:0007059">
    <property type="term" value="P:chromosome segregation"/>
    <property type="evidence" value="ECO:0007669"/>
    <property type="project" value="TreeGrafter"/>
</dbReference>
<comment type="caution">
    <text evidence="10">The sequence shown here is derived from an EMBL/GenBank/DDBJ whole genome shotgun (WGS) entry which is preliminary data.</text>
</comment>
<dbReference type="PANTHER" id="PTHR22974">
    <property type="entry name" value="MIXED LINEAGE PROTEIN KINASE"/>
    <property type="match status" value="1"/>
</dbReference>
<evidence type="ECO:0000256" key="5">
    <source>
        <dbReference type="ARBA" id="ARBA00022840"/>
    </source>
</evidence>